<protein>
    <submittedName>
        <fullName evidence="1">Disease resistance protein (TIR-NBS-LRR class) family</fullName>
    </submittedName>
</protein>
<organism evidence="1 2">
    <name type="scientific">Melia azedarach</name>
    <name type="common">Chinaberry tree</name>
    <dbReference type="NCBI Taxonomy" id="155640"/>
    <lineage>
        <taxon>Eukaryota</taxon>
        <taxon>Viridiplantae</taxon>
        <taxon>Streptophyta</taxon>
        <taxon>Embryophyta</taxon>
        <taxon>Tracheophyta</taxon>
        <taxon>Spermatophyta</taxon>
        <taxon>Magnoliopsida</taxon>
        <taxon>eudicotyledons</taxon>
        <taxon>Gunneridae</taxon>
        <taxon>Pentapetalae</taxon>
        <taxon>rosids</taxon>
        <taxon>malvids</taxon>
        <taxon>Sapindales</taxon>
        <taxon>Meliaceae</taxon>
        <taxon>Melia</taxon>
    </lineage>
</organism>
<evidence type="ECO:0000313" key="2">
    <source>
        <dbReference type="Proteomes" id="UP001164539"/>
    </source>
</evidence>
<dbReference type="EMBL" id="CM051396">
    <property type="protein sequence ID" value="KAJ4723597.1"/>
    <property type="molecule type" value="Genomic_DNA"/>
</dbReference>
<evidence type="ECO:0000313" key="1">
    <source>
        <dbReference type="EMBL" id="KAJ4723597.1"/>
    </source>
</evidence>
<dbReference type="Proteomes" id="UP001164539">
    <property type="component" value="Chromosome 3"/>
</dbReference>
<proteinExistence type="predicted"/>
<keyword evidence="2" id="KW-1185">Reference proteome</keyword>
<sequence length="283" mass="31949">MEHLEYIDLVSTKIKELPSSIEHVEGLTKLRLSDCSELYSLPENLQKLKSLKLIRGENSAICQLPSSITDLDQLEKLSFSGCKGLVLPPLSGISNFKELCLNDCDIREIPLDIGCLSSLERLYLRGNNFESLPTSIKQLSCLTSLHLSNCNMLQSLPELPLRLEFFEAKNCKQLQTLPEIPSCLEELDASLLETPFQYSEKFLPANVEFRFNDCPKLNEKEILADSQLRIQTMAIASLKLFHVYETEFAEPPGINICFPGSRIPDWFRNQCSGSSITIQLPPH</sequence>
<reference evidence="1 2" key="1">
    <citation type="journal article" date="2023" name="Science">
        <title>Complex scaffold remodeling in plant triterpene biosynthesis.</title>
        <authorList>
            <person name="De La Pena R."/>
            <person name="Hodgson H."/>
            <person name="Liu J.C."/>
            <person name="Stephenson M.J."/>
            <person name="Martin A.C."/>
            <person name="Owen C."/>
            <person name="Harkess A."/>
            <person name="Leebens-Mack J."/>
            <person name="Jimenez L.E."/>
            <person name="Osbourn A."/>
            <person name="Sattely E.S."/>
        </authorList>
    </citation>
    <scope>NUCLEOTIDE SEQUENCE [LARGE SCALE GENOMIC DNA]</scope>
    <source>
        <strain evidence="2">cv. JPN11</strain>
        <tissue evidence="1">Leaf</tissue>
    </source>
</reference>
<accession>A0ACC1YJI4</accession>
<name>A0ACC1YJI4_MELAZ</name>
<gene>
    <name evidence="1" type="ORF">OWV82_006948</name>
</gene>
<comment type="caution">
    <text evidence="1">The sequence shown here is derived from an EMBL/GenBank/DDBJ whole genome shotgun (WGS) entry which is preliminary data.</text>
</comment>